<evidence type="ECO:0000259" key="2">
    <source>
        <dbReference type="PROSITE" id="PS50211"/>
    </source>
</evidence>
<proteinExistence type="predicted"/>
<dbReference type="STRING" id="45351.A7SZQ4"/>
<organism evidence="3 4">
    <name type="scientific">Nematostella vectensis</name>
    <name type="common">Starlet sea anemone</name>
    <dbReference type="NCBI Taxonomy" id="45351"/>
    <lineage>
        <taxon>Eukaryota</taxon>
        <taxon>Metazoa</taxon>
        <taxon>Cnidaria</taxon>
        <taxon>Anthozoa</taxon>
        <taxon>Hexacorallia</taxon>
        <taxon>Actiniaria</taxon>
        <taxon>Edwardsiidae</taxon>
        <taxon>Nematostella</taxon>
    </lineage>
</organism>
<evidence type="ECO:0000256" key="1">
    <source>
        <dbReference type="SAM" id="Phobius"/>
    </source>
</evidence>
<dbReference type="InterPro" id="IPR047278">
    <property type="entry name" value="DEN5A/B"/>
</dbReference>
<protein>
    <recommendedName>
        <fullName evidence="2">UDENN domain-containing protein</fullName>
    </recommendedName>
</protein>
<dbReference type="InterPro" id="IPR001194">
    <property type="entry name" value="cDENN_dom"/>
</dbReference>
<dbReference type="SMART" id="SM00800">
    <property type="entry name" value="uDENN"/>
    <property type="match status" value="1"/>
</dbReference>
<dbReference type="InParanoid" id="A7SZQ4"/>
<feature type="domain" description="UDENN" evidence="2">
    <location>
        <begin position="28"/>
        <end position="403"/>
    </location>
</feature>
<dbReference type="Gene3D" id="3.30.450.200">
    <property type="match status" value="1"/>
</dbReference>
<dbReference type="Gene3D" id="3.40.50.11500">
    <property type="match status" value="1"/>
</dbReference>
<dbReference type="InterPro" id="IPR043153">
    <property type="entry name" value="DENN_C"/>
</dbReference>
<dbReference type="eggNOG" id="KOG2080">
    <property type="taxonomic scope" value="Eukaryota"/>
</dbReference>
<feature type="transmembrane region" description="Helical" evidence="1">
    <location>
        <begin position="185"/>
        <end position="207"/>
    </location>
</feature>
<dbReference type="AlphaFoldDB" id="A7SZQ4"/>
<dbReference type="KEGG" id="nve:5501638"/>
<reference evidence="3 4" key="1">
    <citation type="journal article" date="2007" name="Science">
        <title>Sea anemone genome reveals ancestral eumetazoan gene repertoire and genomic organization.</title>
        <authorList>
            <person name="Putnam N.H."/>
            <person name="Srivastava M."/>
            <person name="Hellsten U."/>
            <person name="Dirks B."/>
            <person name="Chapman J."/>
            <person name="Salamov A."/>
            <person name="Terry A."/>
            <person name="Shapiro H."/>
            <person name="Lindquist E."/>
            <person name="Kapitonov V.V."/>
            <person name="Jurka J."/>
            <person name="Genikhovich G."/>
            <person name="Grigoriev I.V."/>
            <person name="Lucas S.M."/>
            <person name="Steele R.E."/>
            <person name="Finnerty J.R."/>
            <person name="Technau U."/>
            <person name="Martindale M.Q."/>
            <person name="Rokhsar D.S."/>
        </authorList>
    </citation>
    <scope>NUCLEOTIDE SEQUENCE [LARGE SCALE GENOMIC DNA]</scope>
    <source>
        <strain evidence="4">CH2 X CH6</strain>
    </source>
</reference>
<dbReference type="GO" id="GO:0031267">
    <property type="term" value="F:small GTPase binding"/>
    <property type="evidence" value="ECO:0007669"/>
    <property type="project" value="InterPro"/>
</dbReference>
<evidence type="ECO:0000313" key="4">
    <source>
        <dbReference type="Proteomes" id="UP000001593"/>
    </source>
</evidence>
<gene>
    <name evidence="3" type="ORF">NEMVEDRAFT_v1g139391</name>
</gene>
<dbReference type="InterPro" id="IPR005113">
    <property type="entry name" value="uDENN_dom"/>
</dbReference>
<accession>A7SZQ4</accession>
<dbReference type="GO" id="GO:0005085">
    <property type="term" value="F:guanyl-nucleotide exchange factor activity"/>
    <property type="evidence" value="ECO:0007669"/>
    <property type="project" value="InterPro"/>
</dbReference>
<name>A7SZQ4_NEMVE</name>
<dbReference type="SMART" id="SM00799">
    <property type="entry name" value="DENN"/>
    <property type="match status" value="1"/>
</dbReference>
<keyword evidence="1" id="KW-0812">Transmembrane</keyword>
<sequence>MSASTSGQRFADYFAVCGLDAVTGLEPDQLSGDSHHVSPLERSYKAKVLSHFPANVDWNPFDEDAVRMLSFPHGLTFRTQAEPHSPSLHSFLITREDGSRVYGCALTVYEVVDEEEICKAMQVLQSMHEAELHMARSKTKARSQSPVVITGADSPTKRATEVDSEYTQEVEMSNRKTFDMKKDTLMVSKCISIIMPLPFITAAMSYLQQIYHAAKTADLPLPLESYIYNLLYEVPLPPPGRTMRFNCVKESITCQRPGPNELPLFDYSLKEMFSWLGVENVVELFTCVLLEHQILLLSNSFHRFMLVAEGVVTLIFPFIWQHVYVPILPAALQHFLDAPVPFIMGLYCASEDFKANLQLPSEASLCLVDIDNCKVLSPEDLPEFPNKQDLIEELLETIEKFNI</sequence>
<keyword evidence="1" id="KW-0472">Membrane</keyword>
<keyword evidence="4" id="KW-1185">Reference proteome</keyword>
<dbReference type="PROSITE" id="PS50211">
    <property type="entry name" value="DENN"/>
    <property type="match status" value="1"/>
</dbReference>
<dbReference type="Pfam" id="PF03456">
    <property type="entry name" value="uDENN"/>
    <property type="match status" value="1"/>
</dbReference>
<dbReference type="PANTHER" id="PTHR46070">
    <property type="entry name" value="PINSTRIPE, ISOFORM A"/>
    <property type="match status" value="1"/>
</dbReference>
<dbReference type="InterPro" id="IPR037516">
    <property type="entry name" value="Tripartite_DENN"/>
</dbReference>
<dbReference type="Pfam" id="PF02141">
    <property type="entry name" value="DENN"/>
    <property type="match status" value="1"/>
</dbReference>
<feature type="non-terminal residue" evidence="3">
    <location>
        <position position="403"/>
    </location>
</feature>
<dbReference type="PhylomeDB" id="A7SZQ4"/>
<dbReference type="OMA" id="IMVIMER"/>
<dbReference type="Proteomes" id="UP000001593">
    <property type="component" value="Unassembled WGS sequence"/>
</dbReference>
<dbReference type="PANTHER" id="PTHR46070:SF1">
    <property type="entry name" value="PINSTRIPE, ISOFORM A"/>
    <property type="match status" value="1"/>
</dbReference>
<keyword evidence="1" id="KW-1133">Transmembrane helix</keyword>
<dbReference type="EMBL" id="DS469977">
    <property type="protein sequence ID" value="EDO30806.1"/>
    <property type="molecule type" value="Genomic_DNA"/>
</dbReference>
<dbReference type="HOGENOM" id="CLU_018819_1_0_1"/>
<evidence type="ECO:0000313" key="3">
    <source>
        <dbReference type="EMBL" id="EDO30806.1"/>
    </source>
</evidence>